<keyword evidence="8" id="KW-1185">Reference proteome</keyword>
<dbReference type="Pfam" id="PF23176">
    <property type="entry name" value="bHLH_LHW"/>
    <property type="match status" value="1"/>
</dbReference>
<keyword evidence="3" id="KW-0804">Transcription</keyword>
<dbReference type="PANTHER" id="PTHR46196:SF2">
    <property type="entry name" value="TRANSCRIPTION FACTOR BHLH157"/>
    <property type="match status" value="1"/>
</dbReference>
<protein>
    <recommendedName>
        <fullName evidence="6">BHLH domain-containing protein</fullName>
    </recommendedName>
</protein>
<dbReference type="AlphaFoldDB" id="A0A022R3V7"/>
<evidence type="ECO:0000256" key="5">
    <source>
        <dbReference type="SAM" id="MobiDB-lite"/>
    </source>
</evidence>
<keyword evidence="2" id="KW-0805">Transcription regulation</keyword>
<evidence type="ECO:0000256" key="1">
    <source>
        <dbReference type="ARBA" id="ARBA00004123"/>
    </source>
</evidence>
<feature type="region of interest" description="Disordered" evidence="5">
    <location>
        <begin position="403"/>
        <end position="449"/>
    </location>
</feature>
<evidence type="ECO:0000313" key="7">
    <source>
        <dbReference type="EMBL" id="EYU33490.1"/>
    </source>
</evidence>
<dbReference type="eggNOG" id="ENOG502QQES">
    <property type="taxonomic scope" value="Eukaryota"/>
</dbReference>
<dbReference type="PANTHER" id="PTHR46196">
    <property type="entry name" value="TRANSCRIPTION FACTOR BHLH155-LIKE ISOFORM X1-RELATED"/>
    <property type="match status" value="1"/>
</dbReference>
<evidence type="ECO:0000256" key="4">
    <source>
        <dbReference type="ARBA" id="ARBA00023242"/>
    </source>
</evidence>
<organism evidence="7 8">
    <name type="scientific">Erythranthe guttata</name>
    <name type="common">Yellow monkey flower</name>
    <name type="synonym">Mimulus guttatus</name>
    <dbReference type="NCBI Taxonomy" id="4155"/>
    <lineage>
        <taxon>Eukaryota</taxon>
        <taxon>Viridiplantae</taxon>
        <taxon>Streptophyta</taxon>
        <taxon>Embryophyta</taxon>
        <taxon>Tracheophyta</taxon>
        <taxon>Spermatophyta</taxon>
        <taxon>Magnoliopsida</taxon>
        <taxon>eudicotyledons</taxon>
        <taxon>Gunneridae</taxon>
        <taxon>Pentapetalae</taxon>
        <taxon>asterids</taxon>
        <taxon>lamiids</taxon>
        <taxon>Lamiales</taxon>
        <taxon>Phrymaceae</taxon>
        <taxon>Erythranthe</taxon>
    </lineage>
</organism>
<dbReference type="PROSITE" id="PS50888">
    <property type="entry name" value="BHLH"/>
    <property type="match status" value="1"/>
</dbReference>
<feature type="domain" description="BHLH" evidence="6">
    <location>
        <begin position="434"/>
        <end position="483"/>
    </location>
</feature>
<dbReference type="EMBL" id="KI630762">
    <property type="protein sequence ID" value="EYU33490.1"/>
    <property type="molecule type" value="Genomic_DNA"/>
</dbReference>
<dbReference type="GO" id="GO:0003700">
    <property type="term" value="F:DNA-binding transcription factor activity"/>
    <property type="evidence" value="ECO:0007669"/>
    <property type="project" value="InterPro"/>
</dbReference>
<evidence type="ECO:0000259" key="6">
    <source>
        <dbReference type="PROSITE" id="PS50888"/>
    </source>
</evidence>
<dbReference type="GO" id="GO:0006355">
    <property type="term" value="P:regulation of DNA-templated transcription"/>
    <property type="evidence" value="ECO:0000318"/>
    <property type="project" value="GO_Central"/>
</dbReference>
<dbReference type="InterPro" id="IPR011598">
    <property type="entry name" value="bHLH_dom"/>
</dbReference>
<name>A0A022R3V7_ERYGU</name>
<dbReference type="GO" id="GO:0005634">
    <property type="term" value="C:nucleus"/>
    <property type="evidence" value="ECO:0007669"/>
    <property type="project" value="UniProtKB-SubCell"/>
</dbReference>
<comment type="subcellular location">
    <subcellularLocation>
        <location evidence="1">Nucleus</location>
    </subcellularLocation>
</comment>
<sequence>MSAEKCDSIIKEALKILCCSNGWCYGIFWGFHQTNSLLLTVKDTYYEEQMALLIDNLLLQVHVVGGGVIGQVAFAKNHQWIHSDAYNQSLNSLVSFESLEFLQNPETKEFVSQVKRVFGGTDEIQETRLLPSEPSPLFDSRFLDSEMAFCSLPPFPSSTSDNLLTENPIEKFLLDSENFFDCSANQTLSNNSDCSVLTSSWPHFTTYGLETNDCNNNAQRPSSSSGLLSTLDDFFQESDFADVIPKHGLKNDDDPFQWFSPQPHANGLVPLSRNSSPVFIEENIPTNSMQSSVTDALRTNTDANKSAGPFEIGKLFNKPLGWNETLIPVDDLKFVGPKNRPSNSLFTKIGLDRILDGIASDNRYEDRSSYSSIAKRRKIDNGVKIEGVVHSFDGRMSSIEEVNCEGSRNSNSCTDAGPTSSSRKLDEQAKPSKKKAKAGSKPRPKDRQMIQDRLAELRELIPNGEKMSIDRLLERTIKHMNFMQSLQRHTVSLKQLDKTKAKQSNEVTWACEVGDQTMVCPLIVEDLTTPGQMLIEMLCEEQGFFLEIVDVIRGFGLIVLKGVMEVRETNKIWAHFMVEAEGNRLVTRHEIFSSLIQLLQMSGQTSATNTSSDGFSNVISSAMPSSNNYQPSFPVNFADAIQCANL</sequence>
<dbReference type="InterPro" id="IPR043561">
    <property type="entry name" value="LHW-like"/>
</dbReference>
<feature type="compositionally biased region" description="Basic residues" evidence="5">
    <location>
        <begin position="431"/>
        <end position="442"/>
    </location>
</feature>
<proteinExistence type="predicted"/>
<dbReference type="STRING" id="4155.A0A022R3V7"/>
<evidence type="ECO:0000256" key="2">
    <source>
        <dbReference type="ARBA" id="ARBA00023015"/>
    </source>
</evidence>
<dbReference type="Proteomes" id="UP000030748">
    <property type="component" value="Unassembled WGS sequence"/>
</dbReference>
<keyword evidence="4" id="KW-0539">Nucleus</keyword>
<accession>A0A022R3V7</accession>
<dbReference type="GO" id="GO:0046983">
    <property type="term" value="F:protein dimerization activity"/>
    <property type="evidence" value="ECO:0007669"/>
    <property type="project" value="InterPro"/>
</dbReference>
<evidence type="ECO:0000313" key="8">
    <source>
        <dbReference type="Proteomes" id="UP000030748"/>
    </source>
</evidence>
<feature type="compositionally biased region" description="Polar residues" evidence="5">
    <location>
        <begin position="406"/>
        <end position="422"/>
    </location>
</feature>
<reference evidence="7" key="1">
    <citation type="journal article" date="2013" name="Proc. Natl. Acad. Sci. U.S.A.">
        <title>Fine-scale variation in meiotic recombination in Mimulus inferred from population shotgun sequencing.</title>
        <authorList>
            <person name="Hellsten U."/>
            <person name="Wright K.M."/>
            <person name="Jenkins J."/>
            <person name="Shu S."/>
            <person name="Yuan Y."/>
            <person name="Wessler S.R."/>
            <person name="Schmutz J."/>
            <person name="Willis J.H."/>
            <person name="Rokhsar D.S."/>
        </authorList>
    </citation>
    <scope>NUCLEOTIDE SEQUENCE [LARGE SCALE GENOMIC DNA]</scope>
</reference>
<gene>
    <name evidence="7" type="ORF">MIMGU_mgv1a002692mg</name>
</gene>
<evidence type="ECO:0000256" key="3">
    <source>
        <dbReference type="ARBA" id="ARBA00023163"/>
    </source>
</evidence>